<evidence type="ECO:0000313" key="2">
    <source>
        <dbReference type="EMBL" id="OOR31483.1"/>
    </source>
</evidence>
<gene>
    <name evidence="2" type="ORF">BW892_01275</name>
</gene>
<feature type="compositionally biased region" description="Basic residues" evidence="1">
    <location>
        <begin position="53"/>
        <end position="62"/>
    </location>
</feature>
<reference evidence="2 3" key="1">
    <citation type="submission" date="2017-01" db="EMBL/GenBank/DDBJ databases">
        <title>Bacillus cereus isolates.</title>
        <authorList>
            <person name="Beno S.M."/>
        </authorList>
    </citation>
    <scope>NUCLEOTIDE SEQUENCE [LARGE SCALE GENOMIC DNA]</scope>
    <source>
        <strain evidence="2 3">FSL M7-1219</strain>
    </source>
</reference>
<organism evidence="2 3">
    <name type="scientific">Bacillus cereus</name>
    <dbReference type="NCBI Taxonomy" id="1396"/>
    <lineage>
        <taxon>Bacteria</taxon>
        <taxon>Bacillati</taxon>
        <taxon>Bacillota</taxon>
        <taxon>Bacilli</taxon>
        <taxon>Bacillales</taxon>
        <taxon>Bacillaceae</taxon>
        <taxon>Bacillus</taxon>
        <taxon>Bacillus cereus group</taxon>
    </lineage>
</organism>
<comment type="caution">
    <text evidence="2">The sequence shown here is derived from an EMBL/GenBank/DDBJ whole genome shotgun (WGS) entry which is preliminary data.</text>
</comment>
<dbReference type="Proteomes" id="UP000191124">
    <property type="component" value="Unassembled WGS sequence"/>
</dbReference>
<dbReference type="AlphaFoldDB" id="A0A1S9VAG9"/>
<sequence length="62" mass="6512">MIDHTVPNLNIEEVPFAKTVAKGASVVYPAICRAVKLPPQNSAGAKKLGGRSTARKRPIGEG</sequence>
<feature type="region of interest" description="Disordered" evidence="1">
    <location>
        <begin position="40"/>
        <end position="62"/>
    </location>
</feature>
<dbReference type="EMBL" id="MUAL01000001">
    <property type="protein sequence ID" value="OOR31483.1"/>
    <property type="molecule type" value="Genomic_DNA"/>
</dbReference>
<accession>A0A1S9VAG9</accession>
<protein>
    <submittedName>
        <fullName evidence="2">Uncharacterized protein</fullName>
    </submittedName>
</protein>
<proteinExistence type="predicted"/>
<evidence type="ECO:0000313" key="3">
    <source>
        <dbReference type="Proteomes" id="UP000191124"/>
    </source>
</evidence>
<evidence type="ECO:0000256" key="1">
    <source>
        <dbReference type="SAM" id="MobiDB-lite"/>
    </source>
</evidence>
<name>A0A1S9VAG9_BACCE</name>